<feature type="region of interest" description="Disordered" evidence="1">
    <location>
        <begin position="1"/>
        <end position="20"/>
    </location>
</feature>
<dbReference type="EMBL" id="NJHN03000051">
    <property type="protein sequence ID" value="KAH9420339.1"/>
    <property type="molecule type" value="Genomic_DNA"/>
</dbReference>
<dbReference type="Proteomes" id="UP000887458">
    <property type="component" value="Unassembled WGS sequence"/>
</dbReference>
<evidence type="ECO:0000313" key="3">
    <source>
        <dbReference type="Proteomes" id="UP000887458"/>
    </source>
</evidence>
<feature type="compositionally biased region" description="Pro residues" evidence="1">
    <location>
        <begin position="59"/>
        <end position="77"/>
    </location>
</feature>
<sequence>MKIQTHDKGVRSLSGRCSSNASTTQLAMIVRYGHSIIKRVCLRIKLSSENINNDDGPLPELPPIPPIPPPLPPTPPN</sequence>
<organism evidence="2 3">
    <name type="scientific">Dermatophagoides pteronyssinus</name>
    <name type="common">European house dust mite</name>
    <dbReference type="NCBI Taxonomy" id="6956"/>
    <lineage>
        <taxon>Eukaryota</taxon>
        <taxon>Metazoa</taxon>
        <taxon>Ecdysozoa</taxon>
        <taxon>Arthropoda</taxon>
        <taxon>Chelicerata</taxon>
        <taxon>Arachnida</taxon>
        <taxon>Acari</taxon>
        <taxon>Acariformes</taxon>
        <taxon>Sarcoptiformes</taxon>
        <taxon>Astigmata</taxon>
        <taxon>Psoroptidia</taxon>
        <taxon>Analgoidea</taxon>
        <taxon>Pyroglyphidae</taxon>
        <taxon>Dermatophagoidinae</taxon>
        <taxon>Dermatophagoides</taxon>
    </lineage>
</organism>
<reference evidence="2 3" key="2">
    <citation type="journal article" date="2022" name="Mol. Biol. Evol.">
        <title>Comparative Genomics Reveals Insights into the Divergent Evolution of Astigmatic Mites and Household Pest Adaptations.</title>
        <authorList>
            <person name="Xiong Q."/>
            <person name="Wan A.T."/>
            <person name="Liu X."/>
            <person name="Fung C.S."/>
            <person name="Xiao X."/>
            <person name="Malainual N."/>
            <person name="Hou J."/>
            <person name="Wang L."/>
            <person name="Wang M."/>
            <person name="Yang K.Y."/>
            <person name="Cui Y."/>
            <person name="Leung E.L."/>
            <person name="Nong W."/>
            <person name="Shin S.K."/>
            <person name="Au S.W."/>
            <person name="Jeong K.Y."/>
            <person name="Chew F.T."/>
            <person name="Hui J.H."/>
            <person name="Leung T.F."/>
            <person name="Tungtrongchitr A."/>
            <person name="Zhong N."/>
            <person name="Liu Z."/>
            <person name="Tsui S.K."/>
        </authorList>
    </citation>
    <scope>NUCLEOTIDE SEQUENCE [LARGE SCALE GENOMIC DNA]</scope>
    <source>
        <strain evidence="2">Derp</strain>
    </source>
</reference>
<gene>
    <name evidence="2" type="ORF">DERP_011257</name>
</gene>
<feature type="region of interest" description="Disordered" evidence="1">
    <location>
        <begin position="49"/>
        <end position="77"/>
    </location>
</feature>
<name>A0ABQ8JCK4_DERPT</name>
<protein>
    <submittedName>
        <fullName evidence="2">Uncharacterized protein</fullName>
    </submittedName>
</protein>
<reference evidence="2 3" key="1">
    <citation type="journal article" date="2018" name="J. Allergy Clin. Immunol.">
        <title>High-quality assembly of Dermatophagoides pteronyssinus genome and transcriptome reveals a wide range of novel allergens.</title>
        <authorList>
            <person name="Liu X.Y."/>
            <person name="Yang K.Y."/>
            <person name="Wang M.Q."/>
            <person name="Kwok J.S."/>
            <person name="Zeng X."/>
            <person name="Yang Z."/>
            <person name="Xiao X.J."/>
            <person name="Lau C.P."/>
            <person name="Li Y."/>
            <person name="Huang Z.M."/>
            <person name="Ba J.G."/>
            <person name="Yim A.K."/>
            <person name="Ouyang C.Y."/>
            <person name="Ngai S.M."/>
            <person name="Chan T.F."/>
            <person name="Leung E.L."/>
            <person name="Liu L."/>
            <person name="Liu Z.G."/>
            <person name="Tsui S.K."/>
        </authorList>
    </citation>
    <scope>NUCLEOTIDE SEQUENCE [LARGE SCALE GENOMIC DNA]</scope>
    <source>
        <strain evidence="2">Derp</strain>
    </source>
</reference>
<accession>A0ABQ8JCK4</accession>
<comment type="caution">
    <text evidence="2">The sequence shown here is derived from an EMBL/GenBank/DDBJ whole genome shotgun (WGS) entry which is preliminary data.</text>
</comment>
<evidence type="ECO:0000313" key="2">
    <source>
        <dbReference type="EMBL" id="KAH9420339.1"/>
    </source>
</evidence>
<feature type="compositionally biased region" description="Basic and acidic residues" evidence="1">
    <location>
        <begin position="1"/>
        <end position="10"/>
    </location>
</feature>
<evidence type="ECO:0000256" key="1">
    <source>
        <dbReference type="SAM" id="MobiDB-lite"/>
    </source>
</evidence>
<proteinExistence type="predicted"/>
<keyword evidence="3" id="KW-1185">Reference proteome</keyword>